<dbReference type="InterPro" id="IPR053185">
    <property type="entry name" value="SET_domain_protein"/>
</dbReference>
<name>A0ABP0KM97_9DINO</name>
<organism evidence="3 5">
    <name type="scientific">Durusdinium trenchii</name>
    <dbReference type="NCBI Taxonomy" id="1381693"/>
    <lineage>
        <taxon>Eukaryota</taxon>
        <taxon>Sar</taxon>
        <taxon>Alveolata</taxon>
        <taxon>Dinophyceae</taxon>
        <taxon>Suessiales</taxon>
        <taxon>Symbiodiniaceae</taxon>
        <taxon>Durusdinium</taxon>
    </lineage>
</organism>
<dbReference type="EMBL" id="CAXAMM010012058">
    <property type="protein sequence ID" value="CAK9027818.1"/>
    <property type="molecule type" value="Genomic_DNA"/>
</dbReference>
<feature type="transmembrane region" description="Helical" evidence="1">
    <location>
        <begin position="331"/>
        <end position="349"/>
    </location>
</feature>
<dbReference type="Gene3D" id="2.170.270.10">
    <property type="entry name" value="SET domain"/>
    <property type="match status" value="1"/>
</dbReference>
<sequence>MLRRPLLPCKAWSSHFRCLKNSRLAPRLVSEVARERPFEFVKEEGRGLSARAKRDLSLGDVVLIEQPVLAVENNGKGDEWKEDLHSRYEALSEERQSQVWNLHDACLQKPEKSLEGILFTNCIGRNLPVRFDAALFLELSRFNHSCSPNLEQTWNADTGEVRLVAAEPVKAGEELCTHYVELRLDRAERRQRLHENYGFWCECPACAQPSEESDKRRTEIKRLAESIEKDRQDRLKNMERGERSVKRVLKLLDKEGLHLLSWRKTHCLAGMEFALRQGDLAKSIQWARKGHQYARLAHGPDHRDTKMLLQLMEDPSSHPDFQFRTDEMKDWTAYVVVMSIAFVVFTVLYI</sequence>
<keyword evidence="1" id="KW-1133">Transmembrane helix</keyword>
<dbReference type="EMBL" id="CAXAMM010012069">
    <property type="protein sequence ID" value="CAK9027845.1"/>
    <property type="molecule type" value="Genomic_DNA"/>
</dbReference>
<feature type="domain" description="SET" evidence="2">
    <location>
        <begin position="36"/>
        <end position="180"/>
    </location>
</feature>
<dbReference type="PANTHER" id="PTHR47332:SF4">
    <property type="entry name" value="SET DOMAIN-CONTAINING PROTEIN 5"/>
    <property type="match status" value="1"/>
</dbReference>
<dbReference type="Proteomes" id="UP001642464">
    <property type="component" value="Unassembled WGS sequence"/>
</dbReference>
<reference evidence="3 5" key="1">
    <citation type="submission" date="2024-02" db="EMBL/GenBank/DDBJ databases">
        <authorList>
            <person name="Chen Y."/>
            <person name="Shah S."/>
            <person name="Dougan E. K."/>
            <person name="Thang M."/>
            <person name="Chan C."/>
        </authorList>
    </citation>
    <scope>NUCLEOTIDE SEQUENCE [LARGE SCALE GENOMIC DNA]</scope>
</reference>
<proteinExistence type="predicted"/>
<dbReference type="SUPFAM" id="SSF82199">
    <property type="entry name" value="SET domain"/>
    <property type="match status" value="1"/>
</dbReference>
<protein>
    <submittedName>
        <fullName evidence="3">SET domain-containing protein 5</fullName>
    </submittedName>
</protein>
<gene>
    <name evidence="3" type="ORF">SCF082_LOCUS18097</name>
    <name evidence="4" type="ORF">SCF082_LOCUS18109</name>
</gene>
<evidence type="ECO:0000313" key="5">
    <source>
        <dbReference type="Proteomes" id="UP001642464"/>
    </source>
</evidence>
<evidence type="ECO:0000259" key="2">
    <source>
        <dbReference type="PROSITE" id="PS50280"/>
    </source>
</evidence>
<dbReference type="SMART" id="SM00317">
    <property type="entry name" value="SET"/>
    <property type="match status" value="1"/>
</dbReference>
<evidence type="ECO:0000256" key="1">
    <source>
        <dbReference type="SAM" id="Phobius"/>
    </source>
</evidence>
<dbReference type="InterPro" id="IPR001214">
    <property type="entry name" value="SET_dom"/>
</dbReference>
<dbReference type="Pfam" id="PF00856">
    <property type="entry name" value="SET"/>
    <property type="match status" value="1"/>
</dbReference>
<comment type="caution">
    <text evidence="3">The sequence shown here is derived from an EMBL/GenBank/DDBJ whole genome shotgun (WGS) entry which is preliminary data.</text>
</comment>
<evidence type="ECO:0000313" key="3">
    <source>
        <dbReference type="EMBL" id="CAK9027818.1"/>
    </source>
</evidence>
<dbReference type="InterPro" id="IPR046341">
    <property type="entry name" value="SET_dom_sf"/>
</dbReference>
<accession>A0ABP0KM97</accession>
<keyword evidence="5" id="KW-1185">Reference proteome</keyword>
<evidence type="ECO:0000313" key="4">
    <source>
        <dbReference type="EMBL" id="CAK9027845.1"/>
    </source>
</evidence>
<dbReference type="PANTHER" id="PTHR47332">
    <property type="entry name" value="SET DOMAIN-CONTAINING PROTEIN 5"/>
    <property type="match status" value="1"/>
</dbReference>
<dbReference type="PROSITE" id="PS50280">
    <property type="entry name" value="SET"/>
    <property type="match status" value="1"/>
</dbReference>
<keyword evidence="1" id="KW-0812">Transmembrane</keyword>
<keyword evidence="1" id="KW-0472">Membrane</keyword>
<dbReference type="CDD" id="cd20071">
    <property type="entry name" value="SET_SMYD"/>
    <property type="match status" value="1"/>
</dbReference>